<gene>
    <name evidence="3" type="ORF">E7Z59_07810</name>
</gene>
<keyword evidence="4" id="KW-1185">Reference proteome</keyword>
<reference evidence="3 4" key="1">
    <citation type="submission" date="2019-04" db="EMBL/GenBank/DDBJ databases">
        <title>Draft genome sequence of Robertkochia marina CC-AMO-30D.</title>
        <authorList>
            <person name="Hameed A."/>
            <person name="Lin S.-Y."/>
            <person name="Shahina M."/>
            <person name="Lai W.-A."/>
            <person name="Young C.-C."/>
        </authorList>
    </citation>
    <scope>NUCLEOTIDE SEQUENCE [LARGE SCALE GENOMIC DNA]</scope>
    <source>
        <strain evidence="3 4">CC-AMO-30D</strain>
    </source>
</reference>
<dbReference type="EMBL" id="SSMC01000002">
    <property type="protein sequence ID" value="THD67558.1"/>
    <property type="molecule type" value="Genomic_DNA"/>
</dbReference>
<feature type="chain" id="PRO_5020317925" description="OmpA-like domain-containing protein" evidence="2">
    <location>
        <begin position="20"/>
        <end position="256"/>
    </location>
</feature>
<feature type="signal peptide" evidence="2">
    <location>
        <begin position="1"/>
        <end position="19"/>
    </location>
</feature>
<dbReference type="AlphaFoldDB" id="A0A4S3M068"/>
<evidence type="ECO:0008006" key="5">
    <source>
        <dbReference type="Google" id="ProtNLM"/>
    </source>
</evidence>
<dbReference type="Proteomes" id="UP000305939">
    <property type="component" value="Unassembled WGS sequence"/>
</dbReference>
<dbReference type="OrthoDB" id="1427661at2"/>
<sequence length="256" mass="28294">MRTLLPAFIALLLTTQVFAQRRSELIEQVSSLNSKNDSLQSELITTQRALKTAETKVTTIESQNEQLKQTNQDLLTNLNKFIQASTEKTSYIGETLESMQKTEAQLKAMTDSFSAHDSISYMVLTDLKRTLGENAQIGVENGAVLVILNNTTTFGSSNNKIELSAGGKDFINRLSETIAKHDTLAVTIESLGNKSWSNVANKAAVIADHLVNEGQIEAGRIDAVGKAAEADVTYIKLHPKFDKYYLWLRELVKNGR</sequence>
<name>A0A4S3M068_9FLAO</name>
<dbReference type="RefSeq" id="WP_136335763.1">
    <property type="nucleotide sequence ID" value="NZ_QXMP01000005.1"/>
</dbReference>
<evidence type="ECO:0000256" key="2">
    <source>
        <dbReference type="SAM" id="SignalP"/>
    </source>
</evidence>
<comment type="caution">
    <text evidence="3">The sequence shown here is derived from an EMBL/GenBank/DDBJ whole genome shotgun (WGS) entry which is preliminary data.</text>
</comment>
<feature type="coiled-coil region" evidence="1">
    <location>
        <begin position="22"/>
        <end position="84"/>
    </location>
</feature>
<accession>A0A4S3M068</accession>
<protein>
    <recommendedName>
        <fullName evidence="5">OmpA-like domain-containing protein</fullName>
    </recommendedName>
</protein>
<evidence type="ECO:0000313" key="3">
    <source>
        <dbReference type="EMBL" id="THD67558.1"/>
    </source>
</evidence>
<evidence type="ECO:0000256" key="1">
    <source>
        <dbReference type="SAM" id="Coils"/>
    </source>
</evidence>
<evidence type="ECO:0000313" key="4">
    <source>
        <dbReference type="Proteomes" id="UP000305939"/>
    </source>
</evidence>
<proteinExistence type="predicted"/>
<organism evidence="3 4">
    <name type="scientific">Robertkochia marina</name>
    <dbReference type="NCBI Taxonomy" id="1227945"/>
    <lineage>
        <taxon>Bacteria</taxon>
        <taxon>Pseudomonadati</taxon>
        <taxon>Bacteroidota</taxon>
        <taxon>Flavobacteriia</taxon>
        <taxon>Flavobacteriales</taxon>
        <taxon>Flavobacteriaceae</taxon>
        <taxon>Robertkochia</taxon>
    </lineage>
</organism>
<keyword evidence="2" id="KW-0732">Signal</keyword>
<keyword evidence="1" id="KW-0175">Coiled coil</keyword>